<dbReference type="PANTHER" id="PTHR42718:SF9">
    <property type="entry name" value="MAJOR FACILITATOR SUPERFAMILY MULTIDRUG TRANSPORTER MFSC"/>
    <property type="match status" value="1"/>
</dbReference>
<dbReference type="SUPFAM" id="SSF103473">
    <property type="entry name" value="MFS general substrate transporter"/>
    <property type="match status" value="1"/>
</dbReference>
<dbReference type="OrthoDB" id="9814303at2"/>
<dbReference type="STRING" id="1747903.ASR47_1004299"/>
<dbReference type="PATRIC" id="fig|1747903.4.peg.1559"/>
<feature type="transmembrane region" description="Helical" evidence="6">
    <location>
        <begin position="282"/>
        <end position="302"/>
    </location>
</feature>
<evidence type="ECO:0000313" key="8">
    <source>
        <dbReference type="EMBL" id="OBV38024.1"/>
    </source>
</evidence>
<evidence type="ECO:0000256" key="3">
    <source>
        <dbReference type="ARBA" id="ARBA00022692"/>
    </source>
</evidence>
<dbReference type="Proteomes" id="UP000092713">
    <property type="component" value="Unassembled WGS sequence"/>
</dbReference>
<feature type="transmembrane region" description="Helical" evidence="6">
    <location>
        <begin position="79"/>
        <end position="102"/>
    </location>
</feature>
<feature type="transmembrane region" description="Helical" evidence="6">
    <location>
        <begin position="248"/>
        <end position="270"/>
    </location>
</feature>
<keyword evidence="4 6" id="KW-1133">Transmembrane helix</keyword>
<dbReference type="InterPro" id="IPR011701">
    <property type="entry name" value="MFS"/>
</dbReference>
<accession>A0A1A7BZ45</accession>
<dbReference type="GO" id="GO:0016020">
    <property type="term" value="C:membrane"/>
    <property type="evidence" value="ECO:0007669"/>
    <property type="project" value="UniProtKB-SubCell"/>
</dbReference>
<dbReference type="PANTHER" id="PTHR42718">
    <property type="entry name" value="MAJOR FACILITATOR SUPERFAMILY MULTIDRUG TRANSPORTER MFSC"/>
    <property type="match status" value="1"/>
</dbReference>
<dbReference type="InterPro" id="IPR020846">
    <property type="entry name" value="MFS_dom"/>
</dbReference>
<dbReference type="GO" id="GO:0022857">
    <property type="term" value="F:transmembrane transporter activity"/>
    <property type="evidence" value="ECO:0007669"/>
    <property type="project" value="InterPro"/>
</dbReference>
<gene>
    <name evidence="8" type="ORF">ASR47_1004299</name>
</gene>
<dbReference type="Pfam" id="PF07690">
    <property type="entry name" value="MFS_1"/>
    <property type="match status" value="1"/>
</dbReference>
<evidence type="ECO:0000256" key="6">
    <source>
        <dbReference type="SAM" id="Phobius"/>
    </source>
</evidence>
<evidence type="ECO:0000259" key="7">
    <source>
        <dbReference type="PROSITE" id="PS50850"/>
    </source>
</evidence>
<dbReference type="EMBL" id="LOCQ01000059">
    <property type="protein sequence ID" value="OBV38024.1"/>
    <property type="molecule type" value="Genomic_DNA"/>
</dbReference>
<organism evidence="8 9">
    <name type="scientific">Janthinobacterium psychrotolerans</name>
    <dbReference type="NCBI Taxonomy" id="1747903"/>
    <lineage>
        <taxon>Bacteria</taxon>
        <taxon>Pseudomonadati</taxon>
        <taxon>Pseudomonadota</taxon>
        <taxon>Betaproteobacteria</taxon>
        <taxon>Burkholderiales</taxon>
        <taxon>Oxalobacteraceae</taxon>
        <taxon>Janthinobacterium</taxon>
    </lineage>
</organism>
<dbReference type="InterPro" id="IPR036259">
    <property type="entry name" value="MFS_trans_sf"/>
</dbReference>
<keyword evidence="3 6" id="KW-0812">Transmembrane</keyword>
<comment type="subcellular location">
    <subcellularLocation>
        <location evidence="1">Membrane</location>
        <topology evidence="1">Multi-pass membrane protein</topology>
    </subcellularLocation>
</comment>
<reference evidence="8 9" key="1">
    <citation type="submission" date="2016-04" db="EMBL/GenBank/DDBJ databases">
        <title>Draft genome sequence of Janthinobacterium psychrotolerans sp. nov., isolated from freshwater sediments in Denmark.</title>
        <authorList>
            <person name="Gong X."/>
            <person name="Skrivergaard S."/>
            <person name="Korsgaard B.S."/>
            <person name="Schreiber L."/>
            <person name="Marshall I.P."/>
            <person name="Finster K."/>
            <person name="Schramm A."/>
        </authorList>
    </citation>
    <scope>NUCLEOTIDE SEQUENCE [LARGE SCALE GENOMIC DNA]</scope>
    <source>
        <strain evidence="8 9">S3-2</strain>
    </source>
</reference>
<name>A0A1A7BZ45_9BURK</name>
<evidence type="ECO:0000256" key="2">
    <source>
        <dbReference type="ARBA" id="ARBA00022448"/>
    </source>
</evidence>
<evidence type="ECO:0000256" key="1">
    <source>
        <dbReference type="ARBA" id="ARBA00004141"/>
    </source>
</evidence>
<evidence type="ECO:0000256" key="5">
    <source>
        <dbReference type="ARBA" id="ARBA00023136"/>
    </source>
</evidence>
<protein>
    <submittedName>
        <fullName evidence="8">MFS transporter, DHA1 family, bicyclomycin/chloramphenicol resistance protein</fullName>
    </submittedName>
</protein>
<feature type="domain" description="Major facilitator superfamily (MFS) profile" evidence="7">
    <location>
        <begin position="11"/>
        <end position="405"/>
    </location>
</feature>
<feature type="transmembrane region" description="Helical" evidence="6">
    <location>
        <begin position="346"/>
        <end position="366"/>
    </location>
</feature>
<keyword evidence="5 6" id="KW-0472">Membrane</keyword>
<dbReference type="AlphaFoldDB" id="A0A1A7BZ45"/>
<feature type="transmembrane region" description="Helical" evidence="6">
    <location>
        <begin position="48"/>
        <end position="67"/>
    </location>
</feature>
<feature type="transmembrane region" description="Helical" evidence="6">
    <location>
        <begin position="308"/>
        <end position="325"/>
    </location>
</feature>
<comment type="caution">
    <text evidence="8">The sequence shown here is derived from an EMBL/GenBank/DDBJ whole genome shotgun (WGS) entry which is preliminary data.</text>
</comment>
<keyword evidence="2" id="KW-0813">Transport</keyword>
<feature type="transmembrane region" description="Helical" evidence="6">
    <location>
        <begin position="166"/>
        <end position="187"/>
    </location>
</feature>
<feature type="transmembrane region" description="Helical" evidence="6">
    <location>
        <begin position="218"/>
        <end position="242"/>
    </location>
</feature>
<feature type="transmembrane region" description="Helical" evidence="6">
    <location>
        <begin position="137"/>
        <end position="160"/>
    </location>
</feature>
<proteinExistence type="predicted"/>
<dbReference type="Gene3D" id="1.20.1720.10">
    <property type="entry name" value="Multidrug resistance protein D"/>
    <property type="match status" value="1"/>
</dbReference>
<feature type="transmembrane region" description="Helical" evidence="6">
    <location>
        <begin position="108"/>
        <end position="125"/>
    </location>
</feature>
<feature type="transmembrane region" description="Helical" evidence="6">
    <location>
        <begin position="372"/>
        <end position="393"/>
    </location>
</feature>
<sequence>MARQPATASVPMPMVLLVLLVLLLSMHALSSALILPTLPLLTSWDSAARQWAFSSLILGFGASQIGWGYLADRCGRRPALLAGLLLFVLASLGCFFATGLASLVLCRALQGVGVAAAGVCARAILRDLYSAEELIVMLSRCFSWVSAISLAGPFLGGMLVRSHGLAGAPTAYGALGLLALAVAFFGLRETLAAKATPDSAQATAVGWRDIWRQPVFRLYTALTACSYLGHYLFLSGSAHLLIEQRGLSVIQYGAVLSCCSLCYLAGTVASRHWLRAYGLRRCVGGASLVGLAGGAALGLAAMCGVSSAVAFVAPYMLFVFAHAIHQSCGQAAAMAPFKDAAGRANAWLGTTLPLVAVSTGALLAPAQNLSASVLPLAICIAAVLTAIVAWTGVRWHGDIARYAEP</sequence>
<dbReference type="PROSITE" id="PS50850">
    <property type="entry name" value="MFS"/>
    <property type="match status" value="1"/>
</dbReference>
<evidence type="ECO:0000313" key="9">
    <source>
        <dbReference type="Proteomes" id="UP000092713"/>
    </source>
</evidence>
<keyword evidence="9" id="KW-1185">Reference proteome</keyword>
<evidence type="ECO:0000256" key="4">
    <source>
        <dbReference type="ARBA" id="ARBA00022989"/>
    </source>
</evidence>